<evidence type="ECO:0000313" key="2">
    <source>
        <dbReference type="Proteomes" id="UP000018468"/>
    </source>
</evidence>
<dbReference type="PANTHER" id="PTHR47027:SF25">
    <property type="entry name" value="REVERSE TRANSCRIPTASE DOMAIN-CONTAINING PROTEIN"/>
    <property type="match status" value="1"/>
</dbReference>
<keyword evidence="2" id="KW-1185">Reference proteome</keyword>
<dbReference type="eggNOG" id="KOG1075">
    <property type="taxonomic scope" value="Eukaryota"/>
</dbReference>
<dbReference type="Proteomes" id="UP000018468">
    <property type="component" value="Linkage group LG10"/>
</dbReference>
<dbReference type="EMBL" id="AHAT01032266">
    <property type="status" value="NOT_ANNOTATED_CDS"/>
    <property type="molecule type" value="Genomic_DNA"/>
</dbReference>
<reference evidence="2" key="1">
    <citation type="submission" date="2011-12" db="EMBL/GenBank/DDBJ databases">
        <title>The Draft Genome of Lepisosteus oculatus.</title>
        <authorList>
            <consortium name="The Broad Institute Genome Assembly &amp; Analysis Group"/>
            <consortium name="Computational R&amp;D Group"/>
            <consortium name="and Sequencing Platform"/>
            <person name="Di Palma F."/>
            <person name="Alfoldi J."/>
            <person name="Johnson J."/>
            <person name="Berlin A."/>
            <person name="Gnerre S."/>
            <person name="Jaffe D."/>
            <person name="MacCallum I."/>
            <person name="Young S."/>
            <person name="Walker B.J."/>
            <person name="Lander E.S."/>
            <person name="Lindblad-Toh K."/>
        </authorList>
    </citation>
    <scope>NUCLEOTIDE SEQUENCE [LARGE SCALE GENOMIC DNA]</scope>
</reference>
<protein>
    <recommendedName>
        <fullName evidence="3">Reverse transcriptase domain-containing protein</fullName>
    </recommendedName>
</protein>
<dbReference type="OMA" id="KIMRIAC"/>
<organism evidence="1 2">
    <name type="scientific">Lepisosteus oculatus</name>
    <name type="common">Spotted gar</name>
    <dbReference type="NCBI Taxonomy" id="7918"/>
    <lineage>
        <taxon>Eukaryota</taxon>
        <taxon>Metazoa</taxon>
        <taxon>Chordata</taxon>
        <taxon>Craniata</taxon>
        <taxon>Vertebrata</taxon>
        <taxon>Euteleostomi</taxon>
        <taxon>Actinopterygii</taxon>
        <taxon>Neopterygii</taxon>
        <taxon>Holostei</taxon>
        <taxon>Semionotiformes</taxon>
        <taxon>Lepisosteidae</taxon>
        <taxon>Lepisosteus</taxon>
    </lineage>
</organism>
<proteinExistence type="predicted"/>
<dbReference type="InParanoid" id="W5MRK2"/>
<dbReference type="PANTHER" id="PTHR47027">
    <property type="entry name" value="REVERSE TRANSCRIPTASE DOMAIN-CONTAINING PROTEIN"/>
    <property type="match status" value="1"/>
</dbReference>
<evidence type="ECO:0000313" key="1">
    <source>
        <dbReference type="Ensembl" id="ENSLOCP00000011011.1"/>
    </source>
</evidence>
<dbReference type="GeneTree" id="ENSGT01120000273890"/>
<dbReference type="STRING" id="7918.ENSLOCP00000011011"/>
<dbReference type="AlphaFoldDB" id="W5MRK2"/>
<name>W5MRK2_LEPOC</name>
<sequence>KAFDNVHRETLWNITKIYGIPRYIVFKNIYLNSRCCVKTDTGVTNYFTIVTGMSQLYIVTSPVLLVIDFNAEGTQWTEQASLTDLDIAYNIALLAEVRDGLQQLTTNLEKAARKVGLRMSVEKTKVMQISDDQVIVQIPTGQQLVDDVDCFTYPGTVLTKENDLEKELNRRIGKVVAVFQRMHSIWSSTAINIDSKIHLYKTVQYLQIYASETWKRTSRIAQKLKVFQQWCL</sequence>
<dbReference type="Ensembl" id="ENSLOCT00000011027.1">
    <property type="protein sequence ID" value="ENSLOCP00000011011.1"/>
    <property type="gene ID" value="ENSLOCG00000009038.1"/>
</dbReference>
<dbReference type="HOGENOM" id="CLU_1197241_0_0_1"/>
<accession>W5MRK2</accession>
<reference evidence="1" key="2">
    <citation type="submission" date="2025-08" db="UniProtKB">
        <authorList>
            <consortium name="Ensembl"/>
        </authorList>
    </citation>
    <scope>IDENTIFICATION</scope>
</reference>
<reference evidence="1" key="3">
    <citation type="submission" date="2025-09" db="UniProtKB">
        <authorList>
            <consortium name="Ensembl"/>
        </authorList>
    </citation>
    <scope>IDENTIFICATION</scope>
</reference>
<evidence type="ECO:0008006" key="3">
    <source>
        <dbReference type="Google" id="ProtNLM"/>
    </source>
</evidence>